<accession>A0A9W6N240</accession>
<keyword evidence="2" id="KW-1185">Reference proteome</keyword>
<evidence type="ECO:0000313" key="1">
    <source>
        <dbReference type="EMBL" id="GLK74682.1"/>
    </source>
</evidence>
<comment type="caution">
    <text evidence="1">The sequence shown here is derived from an EMBL/GenBank/DDBJ whole genome shotgun (WGS) entry which is preliminary data.</text>
</comment>
<name>A0A9W6N240_9HYPH</name>
<dbReference type="AlphaFoldDB" id="A0A9W6N240"/>
<organism evidence="1 2">
    <name type="scientific">Ancylobacter dichloromethanicus</name>
    <dbReference type="NCBI Taxonomy" id="518825"/>
    <lineage>
        <taxon>Bacteria</taxon>
        <taxon>Pseudomonadati</taxon>
        <taxon>Pseudomonadota</taxon>
        <taxon>Alphaproteobacteria</taxon>
        <taxon>Hyphomicrobiales</taxon>
        <taxon>Xanthobacteraceae</taxon>
        <taxon>Ancylobacter</taxon>
    </lineage>
</organism>
<proteinExistence type="predicted"/>
<evidence type="ECO:0000313" key="2">
    <source>
        <dbReference type="Proteomes" id="UP001143370"/>
    </source>
</evidence>
<sequence>MTVLLGAAPSIIGPSDVGAWMAAKGAPGAAALLDFATQKYGFRSAAGVPRWGSLAGDLTFSRASAAGRWPAAGPFEMVGSGEPAFDHDPATREAIGLRLEGASSPITPGTTSFATAASWGSSFFPENVVPVASAFAPGEAAKHITHGTGSYGRYQTRTVTAGANYRMDVILEKAGNPSAGSAFGLLSGSWLGLIFYNWLTNTLGAIGEATSLIVEQLGTGPNGGQMVRVSAVINVGENTSVAVYVYPTGSSGASAGQECILHYAALTPATGAYAPYGSPVIVPVGGAQVRAADFLASPLFCTPSEAFTISVRLRMPLHQNWTDSNTLFAIVPPSGIADRFSVSSYGPNGLVVGATYANALVFSTAILTETLPDNYVTVSWSPEKKYRATCLGAPVTKIAAATPPPGTLSRITWGSRAGGGIWGGTIKRAAVWAHDDFSDDQLRELSAA</sequence>
<gene>
    <name evidence="1" type="ORF">GCM10017643_48010</name>
</gene>
<dbReference type="EMBL" id="BSFJ01000052">
    <property type="protein sequence ID" value="GLK74682.1"/>
    <property type="molecule type" value="Genomic_DNA"/>
</dbReference>
<dbReference type="Proteomes" id="UP001143370">
    <property type="component" value="Unassembled WGS sequence"/>
</dbReference>
<reference evidence="1" key="1">
    <citation type="journal article" date="2014" name="Int. J. Syst. Evol. Microbiol.">
        <title>Complete genome sequence of Corynebacterium casei LMG S-19264T (=DSM 44701T), isolated from a smear-ripened cheese.</title>
        <authorList>
            <consortium name="US DOE Joint Genome Institute (JGI-PGF)"/>
            <person name="Walter F."/>
            <person name="Albersmeier A."/>
            <person name="Kalinowski J."/>
            <person name="Ruckert C."/>
        </authorList>
    </citation>
    <scope>NUCLEOTIDE SEQUENCE</scope>
    <source>
        <strain evidence="1">VKM B-2484</strain>
    </source>
</reference>
<dbReference type="RefSeq" id="WP_213371520.1">
    <property type="nucleotide sequence ID" value="NZ_BSFJ01000052.1"/>
</dbReference>
<protein>
    <submittedName>
        <fullName evidence="1">Uncharacterized protein</fullName>
    </submittedName>
</protein>
<reference evidence="1" key="2">
    <citation type="submission" date="2023-01" db="EMBL/GenBank/DDBJ databases">
        <authorList>
            <person name="Sun Q."/>
            <person name="Evtushenko L."/>
        </authorList>
    </citation>
    <scope>NUCLEOTIDE SEQUENCE</scope>
    <source>
        <strain evidence="1">VKM B-2484</strain>
    </source>
</reference>